<organism evidence="15">
    <name type="scientific">Thrips palmi</name>
    <name type="common">Melon thrips</name>
    <dbReference type="NCBI Taxonomy" id="161013"/>
    <lineage>
        <taxon>Eukaryota</taxon>
        <taxon>Metazoa</taxon>
        <taxon>Ecdysozoa</taxon>
        <taxon>Arthropoda</taxon>
        <taxon>Hexapoda</taxon>
        <taxon>Insecta</taxon>
        <taxon>Pterygota</taxon>
        <taxon>Neoptera</taxon>
        <taxon>Paraneoptera</taxon>
        <taxon>Thysanoptera</taxon>
        <taxon>Terebrantia</taxon>
        <taxon>Thripoidea</taxon>
        <taxon>Thripidae</taxon>
        <taxon>Thrips</taxon>
    </lineage>
</organism>
<dbReference type="PANTHER" id="PTHR12439">
    <property type="entry name" value="PLACENTAL PROTEIN 11-RELATED"/>
    <property type="match status" value="1"/>
</dbReference>
<dbReference type="GO" id="GO:0016829">
    <property type="term" value="F:lyase activity"/>
    <property type="evidence" value="ECO:0007669"/>
    <property type="project" value="UniProtKB-KW"/>
</dbReference>
<comment type="cofactor">
    <cofactor evidence="1 11">
        <name>Mn(2+)</name>
        <dbReference type="ChEBI" id="CHEBI:29035"/>
    </cofactor>
</comment>
<dbReference type="PANTHER" id="PTHR12439:SF42">
    <property type="entry name" value="ENDORIBONUCLEASE-RELATED"/>
    <property type="match status" value="1"/>
</dbReference>
<keyword evidence="5 11" id="KW-0479">Metal-binding</keyword>
<dbReference type="InterPro" id="IPR039787">
    <property type="entry name" value="ENDOU"/>
</dbReference>
<dbReference type="GO" id="GO:0016787">
    <property type="term" value="F:hydrolase activity"/>
    <property type="evidence" value="ECO:0007669"/>
    <property type="project" value="UniProtKB-KW"/>
</dbReference>
<keyword evidence="7 11" id="KW-0378">Hydrolase</keyword>
<evidence type="ECO:0000256" key="11">
    <source>
        <dbReference type="RuleBase" id="RU367085"/>
    </source>
</evidence>
<dbReference type="Proteomes" id="UP000515158">
    <property type="component" value="Unplaced"/>
</dbReference>
<dbReference type="SUPFAM" id="SSF142877">
    <property type="entry name" value="EndoU-like"/>
    <property type="match status" value="1"/>
</dbReference>
<evidence type="ECO:0000256" key="12">
    <source>
        <dbReference type="SAM" id="MobiDB-lite"/>
    </source>
</evidence>
<evidence type="ECO:0000256" key="3">
    <source>
        <dbReference type="ARBA" id="ARBA00011245"/>
    </source>
</evidence>
<name>A0A6P8ZLG3_THRPL</name>
<dbReference type="OrthoDB" id="430326at2759"/>
<dbReference type="RefSeq" id="XP_034238804.1">
    <property type="nucleotide sequence ID" value="XM_034382913.1"/>
</dbReference>
<evidence type="ECO:0000256" key="5">
    <source>
        <dbReference type="ARBA" id="ARBA00022723"/>
    </source>
</evidence>
<evidence type="ECO:0000256" key="2">
    <source>
        <dbReference type="ARBA" id="ARBA00010168"/>
    </source>
</evidence>
<keyword evidence="8 11" id="KW-0694">RNA-binding</keyword>
<dbReference type="CDD" id="cd21159">
    <property type="entry name" value="XendoU"/>
    <property type="match status" value="1"/>
</dbReference>
<feature type="chain" id="PRO_5028507691" evidence="11">
    <location>
        <begin position="20"/>
        <end position="405"/>
    </location>
</feature>
<protein>
    <submittedName>
        <fullName evidence="15">Poly(U)-specific endoribonuclease homolog</fullName>
    </submittedName>
</protein>
<keyword evidence="14" id="KW-1185">Reference proteome</keyword>
<dbReference type="InParanoid" id="A0A6P8ZLG3"/>
<dbReference type="GO" id="GO:0004521">
    <property type="term" value="F:RNA endonuclease activity"/>
    <property type="evidence" value="ECO:0007669"/>
    <property type="project" value="UniProtKB-UniRule"/>
</dbReference>
<reference evidence="15" key="1">
    <citation type="submission" date="2025-08" db="UniProtKB">
        <authorList>
            <consortium name="RefSeq"/>
        </authorList>
    </citation>
    <scope>IDENTIFICATION</scope>
    <source>
        <tissue evidence="15">Total insect</tissue>
    </source>
</reference>
<evidence type="ECO:0000256" key="4">
    <source>
        <dbReference type="ARBA" id="ARBA00022722"/>
    </source>
</evidence>
<dbReference type="InterPro" id="IPR037227">
    <property type="entry name" value="EndoU-like"/>
</dbReference>
<keyword evidence="11" id="KW-0732">Signal</keyword>
<dbReference type="GO" id="GO:0003723">
    <property type="term" value="F:RNA binding"/>
    <property type="evidence" value="ECO:0007669"/>
    <property type="project" value="UniProtKB-UniRule"/>
</dbReference>
<dbReference type="GO" id="GO:0046872">
    <property type="term" value="F:metal ion binding"/>
    <property type="evidence" value="ECO:0007669"/>
    <property type="project" value="UniProtKB-UniRule"/>
</dbReference>
<keyword evidence="4 11" id="KW-0540">Nuclease</keyword>
<evidence type="ECO:0000256" key="9">
    <source>
        <dbReference type="ARBA" id="ARBA00023211"/>
    </source>
</evidence>
<gene>
    <name evidence="15" type="primary">LOC117643810</name>
</gene>
<feature type="compositionally biased region" description="Polar residues" evidence="12">
    <location>
        <begin position="46"/>
        <end position="58"/>
    </location>
</feature>
<proteinExistence type="inferred from homology"/>
<evidence type="ECO:0000259" key="13">
    <source>
        <dbReference type="PROSITE" id="PS51959"/>
    </source>
</evidence>
<feature type="signal peptide" evidence="11">
    <location>
        <begin position="1"/>
        <end position="19"/>
    </location>
</feature>
<accession>A0A6P8ZLG3</accession>
<comment type="similarity">
    <text evidence="2 11">Belongs to the ENDOU family.</text>
</comment>
<evidence type="ECO:0000256" key="1">
    <source>
        <dbReference type="ARBA" id="ARBA00001936"/>
    </source>
</evidence>
<feature type="compositionally biased region" description="Polar residues" evidence="12">
    <location>
        <begin position="71"/>
        <end position="139"/>
    </location>
</feature>
<dbReference type="PROSITE" id="PS51959">
    <property type="entry name" value="ENDOU"/>
    <property type="match status" value="1"/>
</dbReference>
<dbReference type="Pfam" id="PF09412">
    <property type="entry name" value="XendoU"/>
    <property type="match status" value="1"/>
</dbReference>
<keyword evidence="9 11" id="KW-0464">Manganese</keyword>
<feature type="region of interest" description="Disordered" evidence="12">
    <location>
        <begin position="37"/>
        <end position="142"/>
    </location>
</feature>
<dbReference type="GeneID" id="117643810"/>
<dbReference type="InterPro" id="IPR018998">
    <property type="entry name" value="EndoU_C"/>
</dbReference>
<keyword evidence="6 11" id="KW-0255">Endonuclease</keyword>
<feature type="domain" description="EndoU" evidence="13">
    <location>
        <begin position="140"/>
        <end position="405"/>
    </location>
</feature>
<evidence type="ECO:0000256" key="6">
    <source>
        <dbReference type="ARBA" id="ARBA00022759"/>
    </source>
</evidence>
<dbReference type="KEGG" id="tpal:117643810"/>
<evidence type="ECO:0000256" key="7">
    <source>
        <dbReference type="ARBA" id="ARBA00022801"/>
    </source>
</evidence>
<evidence type="ECO:0000313" key="15">
    <source>
        <dbReference type="RefSeq" id="XP_034238804.1"/>
    </source>
</evidence>
<sequence>MKELSILVAVTCIAGFVCGLDPQPTANVWQTANHTRPWQNPAWATPGSQPPSGVTTPQIPRGNTDWPSLPGANQPSQQQGPTRSYSNVVSPVNQRPPNAATSPSPQRHNYNGQQNTQRNTHYRPTQSSKTSSSQNITQPTDRELEELSEKLFNDDLSNTGRNIRLSIQSRTQSNSLVDEAPQPLLSVDGEALQKPTIKALRQLYDNYIADPSFVESVTAAERQEESEFLDKVLDTTVMKEAMDFLSDKGFVQKNKKAYKDLLSLLWFTMYSRGGGIIGSSAFEHVFMGELKRDEVGGLHNWIFFANEEENHRVDYMGYLKKLDLGKKSNLLKVHFRWSNVIKQAGSMFVGTSPELEMALYTVCFFTRPDDRCPLSIGGKTFGIQTRRYYLRGNRGTVIGTAYPVF</sequence>
<dbReference type="AlphaFoldDB" id="A0A6P8ZLG3"/>
<evidence type="ECO:0000256" key="8">
    <source>
        <dbReference type="ARBA" id="ARBA00022884"/>
    </source>
</evidence>
<evidence type="ECO:0000256" key="10">
    <source>
        <dbReference type="ARBA" id="ARBA00023239"/>
    </source>
</evidence>
<comment type="subunit">
    <text evidence="3 11">Monomer.</text>
</comment>
<keyword evidence="10" id="KW-0456">Lyase</keyword>
<evidence type="ECO:0000313" key="14">
    <source>
        <dbReference type="Proteomes" id="UP000515158"/>
    </source>
</evidence>